<keyword evidence="3" id="KW-0804">Transcription</keyword>
<dbReference type="SUPFAM" id="SSF46785">
    <property type="entry name" value="Winged helix' DNA-binding domain"/>
    <property type="match status" value="1"/>
</dbReference>
<evidence type="ECO:0000256" key="3">
    <source>
        <dbReference type="ARBA" id="ARBA00023163"/>
    </source>
</evidence>
<dbReference type="PANTHER" id="PTHR33164">
    <property type="entry name" value="TRANSCRIPTIONAL REGULATOR, MARR FAMILY"/>
    <property type="match status" value="1"/>
</dbReference>
<dbReference type="InterPro" id="IPR000835">
    <property type="entry name" value="HTH_MarR-typ"/>
</dbReference>
<dbReference type="PANTHER" id="PTHR33164:SF44">
    <property type="entry name" value="TRANSCRIPTIONAL REGULATORY PROTEIN"/>
    <property type="match status" value="1"/>
</dbReference>
<evidence type="ECO:0000256" key="1">
    <source>
        <dbReference type="ARBA" id="ARBA00023015"/>
    </source>
</evidence>
<dbReference type="Pfam" id="PF12802">
    <property type="entry name" value="MarR_2"/>
    <property type="match status" value="1"/>
</dbReference>
<evidence type="ECO:0000313" key="6">
    <source>
        <dbReference type="Proteomes" id="UP000248021"/>
    </source>
</evidence>
<organism evidence="5 6">
    <name type="scientific">Chelatococcus asaccharovorans</name>
    <dbReference type="NCBI Taxonomy" id="28210"/>
    <lineage>
        <taxon>Bacteria</taxon>
        <taxon>Pseudomonadati</taxon>
        <taxon>Pseudomonadota</taxon>
        <taxon>Alphaproteobacteria</taxon>
        <taxon>Hyphomicrobiales</taxon>
        <taxon>Chelatococcaceae</taxon>
        <taxon>Chelatococcus</taxon>
    </lineage>
</organism>
<dbReference type="GO" id="GO:0003677">
    <property type="term" value="F:DNA binding"/>
    <property type="evidence" value="ECO:0007669"/>
    <property type="project" value="UniProtKB-KW"/>
</dbReference>
<dbReference type="InterPro" id="IPR039422">
    <property type="entry name" value="MarR/SlyA-like"/>
</dbReference>
<evidence type="ECO:0000313" key="5">
    <source>
        <dbReference type="EMBL" id="PXW55702.1"/>
    </source>
</evidence>
<dbReference type="SMART" id="SM00347">
    <property type="entry name" value="HTH_MARR"/>
    <property type="match status" value="1"/>
</dbReference>
<keyword evidence="6" id="KW-1185">Reference proteome</keyword>
<keyword evidence="2" id="KW-0238">DNA-binding</keyword>
<protein>
    <submittedName>
        <fullName evidence="5">MarR family transcriptional regulator</fullName>
    </submittedName>
</protein>
<dbReference type="InterPro" id="IPR036388">
    <property type="entry name" value="WH-like_DNA-bd_sf"/>
</dbReference>
<name>A0A2V3U1N3_9HYPH</name>
<dbReference type="PROSITE" id="PS01117">
    <property type="entry name" value="HTH_MARR_1"/>
    <property type="match status" value="1"/>
</dbReference>
<keyword evidence="1" id="KW-0805">Transcription regulation</keyword>
<dbReference type="AlphaFoldDB" id="A0A2V3U1N3"/>
<proteinExistence type="predicted"/>
<gene>
    <name evidence="5" type="ORF">C7450_109110</name>
</gene>
<dbReference type="Gene3D" id="1.10.10.10">
    <property type="entry name" value="Winged helix-like DNA-binding domain superfamily/Winged helix DNA-binding domain"/>
    <property type="match status" value="1"/>
</dbReference>
<reference evidence="5 6" key="1">
    <citation type="submission" date="2018-05" db="EMBL/GenBank/DDBJ databases">
        <title>Genomic Encyclopedia of Type Strains, Phase IV (KMG-IV): sequencing the most valuable type-strain genomes for metagenomic binning, comparative biology and taxonomic classification.</title>
        <authorList>
            <person name="Goeker M."/>
        </authorList>
    </citation>
    <scope>NUCLEOTIDE SEQUENCE [LARGE SCALE GENOMIC DNA]</scope>
    <source>
        <strain evidence="5 6">DSM 6462</strain>
    </source>
</reference>
<dbReference type="PRINTS" id="PR00598">
    <property type="entry name" value="HTHMARR"/>
</dbReference>
<comment type="caution">
    <text evidence="5">The sequence shown here is derived from an EMBL/GenBank/DDBJ whole genome shotgun (WGS) entry which is preliminary data.</text>
</comment>
<dbReference type="InterPro" id="IPR036390">
    <property type="entry name" value="WH_DNA-bd_sf"/>
</dbReference>
<dbReference type="GO" id="GO:0003700">
    <property type="term" value="F:DNA-binding transcription factor activity"/>
    <property type="evidence" value="ECO:0007669"/>
    <property type="project" value="InterPro"/>
</dbReference>
<dbReference type="InterPro" id="IPR023187">
    <property type="entry name" value="Tscrpt_reg_MarR-type_CS"/>
</dbReference>
<feature type="compositionally biased region" description="Low complexity" evidence="4">
    <location>
        <begin position="1"/>
        <end position="15"/>
    </location>
</feature>
<dbReference type="PROSITE" id="PS50995">
    <property type="entry name" value="HTH_MARR_2"/>
    <property type="match status" value="1"/>
</dbReference>
<feature type="region of interest" description="Disordered" evidence="4">
    <location>
        <begin position="1"/>
        <end position="52"/>
    </location>
</feature>
<dbReference type="Proteomes" id="UP000248021">
    <property type="component" value="Unassembled WGS sequence"/>
</dbReference>
<evidence type="ECO:0000256" key="2">
    <source>
        <dbReference type="ARBA" id="ARBA00023125"/>
    </source>
</evidence>
<dbReference type="GO" id="GO:0006950">
    <property type="term" value="P:response to stress"/>
    <property type="evidence" value="ECO:0007669"/>
    <property type="project" value="TreeGrafter"/>
</dbReference>
<accession>A0A2V3U1N3</accession>
<sequence>MAQLRTRTAARRSAAVDVSPIEEEAPAPSDVKAPRASAPMNADAPAGDDRDRASPDYEIIELFFFAYRDFVSDPDRMLNSYGFGRAHHRILHFVGRQSGLTIAELLDILRITKQSLNRVLKELIRDGFVEQRAGVTDRRQRLLYLTEKGEALSLAMSAVQQERIARALSKCDAGAREAVLDFLFAMIDPDDSAHVARLVWKEAGRRS</sequence>
<evidence type="ECO:0000256" key="4">
    <source>
        <dbReference type="SAM" id="MobiDB-lite"/>
    </source>
</evidence>
<dbReference type="EMBL" id="QJJK01000009">
    <property type="protein sequence ID" value="PXW55702.1"/>
    <property type="molecule type" value="Genomic_DNA"/>
</dbReference>